<keyword evidence="6" id="KW-0812">Transmembrane</keyword>
<evidence type="ECO:0000256" key="2">
    <source>
        <dbReference type="ARBA" id="ARBA00006555"/>
    </source>
</evidence>
<keyword evidence="5" id="KW-0997">Cell inner membrane</keyword>
<evidence type="ECO:0000256" key="3">
    <source>
        <dbReference type="ARBA" id="ARBA00022448"/>
    </source>
</evidence>
<gene>
    <name evidence="11" type="ORF">EG028_12095</name>
</gene>
<evidence type="ECO:0000313" key="11">
    <source>
        <dbReference type="EMBL" id="RPD40764.1"/>
    </source>
</evidence>
<keyword evidence="9" id="KW-0472">Membrane</keyword>
<keyword evidence="12" id="KW-1185">Reference proteome</keyword>
<dbReference type="InterPro" id="IPR037682">
    <property type="entry name" value="TonB_C"/>
</dbReference>
<dbReference type="InterPro" id="IPR006260">
    <property type="entry name" value="TonB/TolA_C"/>
</dbReference>
<feature type="domain" description="TonB C-terminal" evidence="10">
    <location>
        <begin position="230"/>
        <end position="327"/>
    </location>
</feature>
<sequence length="332" mass="37527">MNFFFITPQFGRAKVMFILIATNNFEGYFRGLLTFCRCFHSFIHVRANSPKLVYLFNLFITNRLPPSTALFFMQIRPIVIFFFFSLPAFAQQQDSTVREPDPGFYENIQADQLPAFPGGPERLRSYISSNLTVPYIRLENDTTVVVTVDFVVEHTGELSNIRVRNPGFRQLDKEVLLMFTRMPPWEPGYLHRKPVSLNVSLPITVNLGNTKRKPYDVPVPELSNLPQYRGGGQALAYFIRKTLQYPAEARKAGIGGAVTVEFLVMSNGTVGNAGTLGEVIGYGLEEEAVRIVEKMPRWIPAKLDGKAVTAKHKVIIRFEPPRSSAAQKEKTD</sequence>
<dbReference type="Pfam" id="PF03544">
    <property type="entry name" value="TonB_C"/>
    <property type="match status" value="1"/>
</dbReference>
<comment type="caution">
    <text evidence="11">The sequence shown here is derived from an EMBL/GenBank/DDBJ whole genome shotgun (WGS) entry which is preliminary data.</text>
</comment>
<keyword evidence="3" id="KW-0813">Transport</keyword>
<name>A0A3N4MAG6_9BACT</name>
<dbReference type="Proteomes" id="UP000279089">
    <property type="component" value="Unassembled WGS sequence"/>
</dbReference>
<dbReference type="GO" id="GO:0015031">
    <property type="term" value="P:protein transport"/>
    <property type="evidence" value="ECO:0007669"/>
    <property type="project" value="UniProtKB-KW"/>
</dbReference>
<evidence type="ECO:0000256" key="5">
    <source>
        <dbReference type="ARBA" id="ARBA00022519"/>
    </source>
</evidence>
<accession>A0A3N4MAG6</accession>
<dbReference type="AlphaFoldDB" id="A0A3N4MAG6"/>
<dbReference type="EMBL" id="RMBX01000006">
    <property type="protein sequence ID" value="RPD40764.1"/>
    <property type="molecule type" value="Genomic_DNA"/>
</dbReference>
<keyword evidence="7" id="KW-0653">Protein transport</keyword>
<protein>
    <submittedName>
        <fullName evidence="11">Energy transducer TonB</fullName>
    </submittedName>
</protein>
<dbReference type="Gene3D" id="3.30.1150.10">
    <property type="match status" value="2"/>
</dbReference>
<evidence type="ECO:0000256" key="1">
    <source>
        <dbReference type="ARBA" id="ARBA00004383"/>
    </source>
</evidence>
<dbReference type="PANTHER" id="PTHR33446:SF2">
    <property type="entry name" value="PROTEIN TONB"/>
    <property type="match status" value="1"/>
</dbReference>
<proteinExistence type="inferred from homology"/>
<dbReference type="OrthoDB" id="9814002at2"/>
<reference evidence="12" key="1">
    <citation type="submission" date="2018-11" db="EMBL/GenBank/DDBJ databases">
        <title>Chitinophaga lutea sp.nov., isolate from arsenic contaminated soil.</title>
        <authorList>
            <person name="Zong Y."/>
        </authorList>
    </citation>
    <scope>NUCLEOTIDE SEQUENCE [LARGE SCALE GENOMIC DNA]</scope>
    <source>
        <strain evidence="12">YLT18</strain>
    </source>
</reference>
<dbReference type="PANTHER" id="PTHR33446">
    <property type="entry name" value="PROTEIN TONB-RELATED"/>
    <property type="match status" value="1"/>
</dbReference>
<organism evidence="11 12">
    <name type="scientific">Chitinophaga barathri</name>
    <dbReference type="NCBI Taxonomy" id="1647451"/>
    <lineage>
        <taxon>Bacteria</taxon>
        <taxon>Pseudomonadati</taxon>
        <taxon>Bacteroidota</taxon>
        <taxon>Chitinophagia</taxon>
        <taxon>Chitinophagales</taxon>
        <taxon>Chitinophagaceae</taxon>
        <taxon>Chitinophaga</taxon>
    </lineage>
</organism>
<keyword evidence="4" id="KW-1003">Cell membrane</keyword>
<dbReference type="GO" id="GO:0031992">
    <property type="term" value="F:energy transducer activity"/>
    <property type="evidence" value="ECO:0007669"/>
    <property type="project" value="TreeGrafter"/>
</dbReference>
<comment type="similarity">
    <text evidence="2">Belongs to the TonB family.</text>
</comment>
<keyword evidence="8" id="KW-1133">Transmembrane helix</keyword>
<evidence type="ECO:0000256" key="8">
    <source>
        <dbReference type="ARBA" id="ARBA00022989"/>
    </source>
</evidence>
<evidence type="ECO:0000256" key="6">
    <source>
        <dbReference type="ARBA" id="ARBA00022692"/>
    </source>
</evidence>
<evidence type="ECO:0000313" key="12">
    <source>
        <dbReference type="Proteomes" id="UP000279089"/>
    </source>
</evidence>
<dbReference type="NCBIfam" id="TIGR01352">
    <property type="entry name" value="tonB_Cterm"/>
    <property type="match status" value="1"/>
</dbReference>
<dbReference type="GO" id="GO:0098797">
    <property type="term" value="C:plasma membrane protein complex"/>
    <property type="evidence" value="ECO:0007669"/>
    <property type="project" value="TreeGrafter"/>
</dbReference>
<dbReference type="SUPFAM" id="SSF74653">
    <property type="entry name" value="TolA/TonB C-terminal domain"/>
    <property type="match status" value="2"/>
</dbReference>
<dbReference type="InterPro" id="IPR051045">
    <property type="entry name" value="TonB-dependent_transducer"/>
</dbReference>
<evidence type="ECO:0000259" key="10">
    <source>
        <dbReference type="PROSITE" id="PS52015"/>
    </source>
</evidence>
<dbReference type="GO" id="GO:0055085">
    <property type="term" value="P:transmembrane transport"/>
    <property type="evidence" value="ECO:0007669"/>
    <property type="project" value="InterPro"/>
</dbReference>
<evidence type="ECO:0000256" key="4">
    <source>
        <dbReference type="ARBA" id="ARBA00022475"/>
    </source>
</evidence>
<comment type="subcellular location">
    <subcellularLocation>
        <location evidence="1">Cell inner membrane</location>
        <topology evidence="1">Single-pass membrane protein</topology>
        <orientation evidence="1">Periplasmic side</orientation>
    </subcellularLocation>
</comment>
<evidence type="ECO:0000256" key="9">
    <source>
        <dbReference type="ARBA" id="ARBA00023136"/>
    </source>
</evidence>
<dbReference type="PROSITE" id="PS52015">
    <property type="entry name" value="TONB_CTD"/>
    <property type="match status" value="1"/>
</dbReference>
<evidence type="ECO:0000256" key="7">
    <source>
        <dbReference type="ARBA" id="ARBA00022927"/>
    </source>
</evidence>